<sequence>MDVFEQKFDEPSSSQKKVPMNISDLWFSEFQVKILGKEPTIDELFLYIHKKKISYEMLGDIHMDKRPEDPYSAIRAGVFHPSLFSNNRYLVFMAFSRSLDTKAMAEYVTRHFTWDQRRVAFLPSPLPKDFQALCLTFELVIAKEAVEYYELPELPQVIFYVMLLNEAERLGGRARTSASVSGVDPR</sequence>
<name>A0A9Q1KST2_9CARY</name>
<comment type="caution">
    <text evidence="1">The sequence shown here is derived from an EMBL/GenBank/DDBJ whole genome shotgun (WGS) entry which is preliminary data.</text>
</comment>
<dbReference type="Proteomes" id="UP001153076">
    <property type="component" value="Unassembled WGS sequence"/>
</dbReference>
<proteinExistence type="predicted"/>
<dbReference type="OrthoDB" id="786264at2759"/>
<protein>
    <submittedName>
        <fullName evidence="1">Uncharacterized protein</fullName>
    </submittedName>
</protein>
<dbReference type="EMBL" id="JAKOGI010000024">
    <property type="protein sequence ID" value="KAJ8449195.1"/>
    <property type="molecule type" value="Genomic_DNA"/>
</dbReference>
<dbReference type="AlphaFoldDB" id="A0A9Q1KST2"/>
<keyword evidence="2" id="KW-1185">Reference proteome</keyword>
<reference evidence="1" key="1">
    <citation type="submission" date="2022-04" db="EMBL/GenBank/DDBJ databases">
        <title>Carnegiea gigantea Genome sequencing and assembly v2.</title>
        <authorList>
            <person name="Copetti D."/>
            <person name="Sanderson M.J."/>
            <person name="Burquez A."/>
            <person name="Wojciechowski M.F."/>
        </authorList>
    </citation>
    <scope>NUCLEOTIDE SEQUENCE</scope>
    <source>
        <strain evidence="1">SGP5-SGP5p</strain>
        <tissue evidence="1">Aerial part</tissue>
    </source>
</reference>
<gene>
    <name evidence="1" type="ORF">Cgig2_027197</name>
</gene>
<evidence type="ECO:0000313" key="2">
    <source>
        <dbReference type="Proteomes" id="UP001153076"/>
    </source>
</evidence>
<evidence type="ECO:0000313" key="1">
    <source>
        <dbReference type="EMBL" id="KAJ8449195.1"/>
    </source>
</evidence>
<accession>A0A9Q1KST2</accession>
<organism evidence="1 2">
    <name type="scientific">Carnegiea gigantea</name>
    <dbReference type="NCBI Taxonomy" id="171969"/>
    <lineage>
        <taxon>Eukaryota</taxon>
        <taxon>Viridiplantae</taxon>
        <taxon>Streptophyta</taxon>
        <taxon>Embryophyta</taxon>
        <taxon>Tracheophyta</taxon>
        <taxon>Spermatophyta</taxon>
        <taxon>Magnoliopsida</taxon>
        <taxon>eudicotyledons</taxon>
        <taxon>Gunneridae</taxon>
        <taxon>Pentapetalae</taxon>
        <taxon>Caryophyllales</taxon>
        <taxon>Cactineae</taxon>
        <taxon>Cactaceae</taxon>
        <taxon>Cactoideae</taxon>
        <taxon>Echinocereeae</taxon>
        <taxon>Carnegiea</taxon>
    </lineage>
</organism>